<dbReference type="InterPro" id="IPR050107">
    <property type="entry name" value="ABC_carbohydrate_import_ATPase"/>
</dbReference>
<evidence type="ECO:0000256" key="2">
    <source>
        <dbReference type="ARBA" id="ARBA00022737"/>
    </source>
</evidence>
<keyword evidence="3" id="KW-0547">Nucleotide-binding</keyword>
<evidence type="ECO:0000256" key="4">
    <source>
        <dbReference type="ARBA" id="ARBA00022840"/>
    </source>
</evidence>
<dbReference type="SMART" id="SM00382">
    <property type="entry name" value="AAA"/>
    <property type="match status" value="2"/>
</dbReference>
<organism evidence="6 7">
    <name type="scientific">candidate division MSBL1 archaeon SCGC-AAA259I09</name>
    <dbReference type="NCBI Taxonomy" id="1698267"/>
    <lineage>
        <taxon>Archaea</taxon>
        <taxon>Methanobacteriati</taxon>
        <taxon>Methanobacteriota</taxon>
        <taxon>candidate division MSBL1</taxon>
    </lineage>
</organism>
<dbReference type="GO" id="GO:0016887">
    <property type="term" value="F:ATP hydrolysis activity"/>
    <property type="evidence" value="ECO:0007669"/>
    <property type="project" value="InterPro"/>
</dbReference>
<sequence>MSEAKLEAKNITKRFPGVLALNNVNFGVKKGEVHALLGENGAGKTTLVNCIFGLFKPDSGELFINGEKCRISPNETIEKGIGMVHQNFSLVPNLSVGENIIIGAEGFKLELKRNSDRIRELGKKYNLFVNPTRKVEELSTGEKQKVEILKALFKGAEILILDEPTDLLAEREKKTLFETIEKMKKGEKSIIFITHKLDEVLEISDRVSVLRNGEKVGTFKTEEVNRKKLAKLMVGKEVIFDIEKTHTKKGELVLMVNNLAVEGNTKISSLKNLSFNIREGEIYSIAGVAGNGQTELVEALIGLRKAKEGNITIGRDNLTNKEPLEIIESGVACIPEDRENVGFCKNRNIQENILLKKQENQNFKEKRILLKEESIKNYASEIVSSYRVKVSNINQPVNTLSGGNIQRLLVGRELNLDYRLLIAHNPTRGLDVDLQNQIRKRLLEATEEDKAVLLVSSNLDEILMLSDRIGVIYEGEIIEETRPKEINKEKLGLLISGVKNA</sequence>
<keyword evidence="2" id="KW-0677">Repeat</keyword>
<dbReference type="PROSITE" id="PS50893">
    <property type="entry name" value="ABC_TRANSPORTER_2"/>
    <property type="match status" value="2"/>
</dbReference>
<evidence type="ECO:0000256" key="3">
    <source>
        <dbReference type="ARBA" id="ARBA00022741"/>
    </source>
</evidence>
<feature type="domain" description="ABC transporter" evidence="5">
    <location>
        <begin position="6"/>
        <end position="237"/>
    </location>
</feature>
<dbReference type="PANTHER" id="PTHR43790">
    <property type="entry name" value="CARBOHYDRATE TRANSPORT ATP-BINDING PROTEIN MG119-RELATED"/>
    <property type="match status" value="1"/>
</dbReference>
<gene>
    <name evidence="6" type="ORF">AKJ37_06535</name>
</gene>
<dbReference type="Proteomes" id="UP000070463">
    <property type="component" value="Unassembled WGS sequence"/>
</dbReference>
<accession>A0A133UNP9</accession>
<keyword evidence="7" id="KW-1185">Reference proteome</keyword>
<evidence type="ECO:0000313" key="6">
    <source>
        <dbReference type="EMBL" id="KXA95835.1"/>
    </source>
</evidence>
<name>A0A133UNP9_9EURY</name>
<dbReference type="Pfam" id="PF00005">
    <property type="entry name" value="ABC_tran"/>
    <property type="match status" value="2"/>
</dbReference>
<dbReference type="GO" id="GO:0005524">
    <property type="term" value="F:ATP binding"/>
    <property type="evidence" value="ECO:0007669"/>
    <property type="project" value="UniProtKB-KW"/>
</dbReference>
<dbReference type="PANTHER" id="PTHR43790:SF9">
    <property type="entry name" value="GALACTOFURANOSE TRANSPORTER ATP-BINDING PROTEIN YTFR"/>
    <property type="match status" value="1"/>
</dbReference>
<feature type="domain" description="ABC transporter" evidence="5">
    <location>
        <begin position="254"/>
        <end position="499"/>
    </location>
</feature>
<dbReference type="EMBL" id="LHXR01000130">
    <property type="protein sequence ID" value="KXA95835.1"/>
    <property type="molecule type" value="Genomic_DNA"/>
</dbReference>
<keyword evidence="4" id="KW-0067">ATP-binding</keyword>
<evidence type="ECO:0000313" key="7">
    <source>
        <dbReference type="Proteomes" id="UP000070463"/>
    </source>
</evidence>
<dbReference type="InterPro" id="IPR003593">
    <property type="entry name" value="AAA+_ATPase"/>
</dbReference>
<evidence type="ECO:0000259" key="5">
    <source>
        <dbReference type="PROSITE" id="PS50893"/>
    </source>
</evidence>
<dbReference type="Gene3D" id="3.40.50.300">
    <property type="entry name" value="P-loop containing nucleotide triphosphate hydrolases"/>
    <property type="match status" value="2"/>
</dbReference>
<reference evidence="6 7" key="1">
    <citation type="journal article" date="2016" name="Sci. Rep.">
        <title>Metabolic traits of an uncultured archaeal lineage -MSBL1- from brine pools of the Red Sea.</title>
        <authorList>
            <person name="Mwirichia R."/>
            <person name="Alam I."/>
            <person name="Rashid M."/>
            <person name="Vinu M."/>
            <person name="Ba-Alawi W."/>
            <person name="Anthony Kamau A."/>
            <person name="Kamanda Ngugi D."/>
            <person name="Goker M."/>
            <person name="Klenk H.P."/>
            <person name="Bajic V."/>
            <person name="Stingl U."/>
        </authorList>
    </citation>
    <scope>NUCLEOTIDE SEQUENCE [LARGE SCALE GENOMIC DNA]</scope>
    <source>
        <strain evidence="6">SCGC-AAA259I09</strain>
    </source>
</reference>
<dbReference type="SUPFAM" id="SSF52540">
    <property type="entry name" value="P-loop containing nucleoside triphosphate hydrolases"/>
    <property type="match status" value="2"/>
</dbReference>
<protein>
    <recommendedName>
        <fullName evidence="5">ABC transporter domain-containing protein</fullName>
    </recommendedName>
</protein>
<dbReference type="AlphaFoldDB" id="A0A133UNP9"/>
<dbReference type="InterPro" id="IPR017871">
    <property type="entry name" value="ABC_transporter-like_CS"/>
</dbReference>
<dbReference type="CDD" id="cd03215">
    <property type="entry name" value="ABC_Carb_Monos_II"/>
    <property type="match status" value="1"/>
</dbReference>
<dbReference type="InterPro" id="IPR027417">
    <property type="entry name" value="P-loop_NTPase"/>
</dbReference>
<dbReference type="PROSITE" id="PS00211">
    <property type="entry name" value="ABC_TRANSPORTER_1"/>
    <property type="match status" value="1"/>
</dbReference>
<comment type="caution">
    <text evidence="6">The sequence shown here is derived from an EMBL/GenBank/DDBJ whole genome shotgun (WGS) entry which is preliminary data.</text>
</comment>
<evidence type="ECO:0000256" key="1">
    <source>
        <dbReference type="ARBA" id="ARBA00022448"/>
    </source>
</evidence>
<dbReference type="InterPro" id="IPR003439">
    <property type="entry name" value="ABC_transporter-like_ATP-bd"/>
</dbReference>
<dbReference type="CDD" id="cd03216">
    <property type="entry name" value="ABC_Carb_Monos_I"/>
    <property type="match status" value="1"/>
</dbReference>
<keyword evidence="1" id="KW-0813">Transport</keyword>
<proteinExistence type="predicted"/>